<organism evidence="1 2">
    <name type="scientific">Streptomyces violaceus</name>
    <name type="common">Streptomyces venezuelae</name>
    <dbReference type="NCBI Taxonomy" id="1936"/>
    <lineage>
        <taxon>Bacteria</taxon>
        <taxon>Bacillati</taxon>
        <taxon>Actinomycetota</taxon>
        <taxon>Actinomycetes</taxon>
        <taxon>Kitasatosporales</taxon>
        <taxon>Streptomycetaceae</taxon>
        <taxon>Streptomyces</taxon>
    </lineage>
</organism>
<dbReference type="SUPFAM" id="SSF55729">
    <property type="entry name" value="Acyl-CoA N-acyltransferases (Nat)"/>
    <property type="match status" value="1"/>
</dbReference>
<gene>
    <name evidence="1" type="ORF">OHB29_24610</name>
</gene>
<proteinExistence type="predicted"/>
<sequence>MRATIWTTVREAMEHSGDARGGDNGLHRSLSWLEAEEGRVSRDQFYISAAGALASCYPIPHTALHRTYATWEILCGPPVEELIRQTPQPQRESAEAELASVRSRLPAEATDTLAVITPGCVFPGVSLSSEVNIDNLDTLVGAVEAQAQDLGLPVVEFGHLRDDTAADRALHKTLRARGYSAVTVGADAVLDTSPYTDLDAYFSGFRSHRRKVMRKERRLFEGARATVRVDGPEGLTDDLAALQLARYRRYGQQADRDAVQDRFARAARVPGLKVLRADAEEHSPSAAVPAGPLGFIAFYEDHRTHRILIRLGAFNGHGAAYFNIAYYELVAYATRVGGMRIHYGDSTYLAKTLRGCSLTRLTSYFRATDESLHNSLSRAGRLRTALEEQQLARPVAEGKIR</sequence>
<reference evidence="1 2" key="1">
    <citation type="submission" date="2022-10" db="EMBL/GenBank/DDBJ databases">
        <title>The complete genomes of actinobacterial strains from the NBC collection.</title>
        <authorList>
            <person name="Joergensen T.S."/>
            <person name="Alvarez Arevalo M."/>
            <person name="Sterndorff E.B."/>
            <person name="Faurdal D."/>
            <person name="Vuksanovic O."/>
            <person name="Mourched A.-S."/>
            <person name="Charusanti P."/>
            <person name="Shaw S."/>
            <person name="Blin K."/>
            <person name="Weber T."/>
        </authorList>
    </citation>
    <scope>NUCLEOTIDE SEQUENCE [LARGE SCALE GENOMIC DNA]</scope>
    <source>
        <strain evidence="1 2">NBC_00456</strain>
    </source>
</reference>
<name>A0ABZ1NW13_STRVL</name>
<accession>A0ABZ1NW13</accession>
<keyword evidence="2" id="KW-1185">Reference proteome</keyword>
<dbReference type="EMBL" id="CP107906">
    <property type="protein sequence ID" value="WUG95939.1"/>
    <property type="molecule type" value="Genomic_DNA"/>
</dbReference>
<dbReference type="RefSeq" id="WP_328341702.1">
    <property type="nucleotide sequence ID" value="NZ_CP107906.1"/>
</dbReference>
<evidence type="ECO:0000313" key="2">
    <source>
        <dbReference type="Proteomes" id="UP001341259"/>
    </source>
</evidence>
<evidence type="ECO:0000313" key="1">
    <source>
        <dbReference type="EMBL" id="WUG95939.1"/>
    </source>
</evidence>
<protein>
    <submittedName>
        <fullName evidence="1">Peptidogalycan biosysnthesis protein</fullName>
    </submittedName>
</protein>
<dbReference type="InterPro" id="IPR016181">
    <property type="entry name" value="Acyl_CoA_acyltransferase"/>
</dbReference>
<dbReference type="Proteomes" id="UP001341259">
    <property type="component" value="Chromosome"/>
</dbReference>